<protein>
    <submittedName>
        <fullName evidence="3">Tripartite tricarboxylate transporter substrate binding protein</fullName>
    </submittedName>
</protein>
<dbReference type="InterPro" id="IPR042100">
    <property type="entry name" value="Bug_dom1"/>
</dbReference>
<keyword evidence="2" id="KW-0732">Signal</keyword>
<comment type="similarity">
    <text evidence="1">Belongs to the UPF0065 (bug) family.</text>
</comment>
<accession>A0A5M8AN93</accession>
<dbReference type="Pfam" id="PF03401">
    <property type="entry name" value="TctC"/>
    <property type="match status" value="1"/>
</dbReference>
<dbReference type="Proteomes" id="UP000324324">
    <property type="component" value="Unassembled WGS sequence"/>
</dbReference>
<sequence length="344" mass="36331">MNQGSTTNPARRRLILGASAGVATAAAAAATGTAGMLLARGASAATYPERPITFICPWPVGGTADQSMRALCQVASGILKQSIVVENRAGASGMIGTRALARAKPDGYTIGQIPISVTRFSQLGMLEIDPRTELTYLARTSGQTFGIAVPASSPYKTLQEVVAAAKANPGKLTYAHAGIGGATHVGMEQFALAAGVRFNAIAYKGGSAALQDVLGGQVDLLADSSSWAPHVESGKLRLLATWGEQRTPRFKDTPTLRELGYDVVVEAPNGIGAPKGLDPAIEKQLRDAFRAAVASKEFRQVAARIDAPVMYLDGPDYKKYVATVYEQETQLIQRLKLKEMLQQS</sequence>
<evidence type="ECO:0000313" key="3">
    <source>
        <dbReference type="EMBL" id="KAA6123050.1"/>
    </source>
</evidence>
<evidence type="ECO:0000256" key="1">
    <source>
        <dbReference type="ARBA" id="ARBA00006987"/>
    </source>
</evidence>
<keyword evidence="4" id="KW-1185">Reference proteome</keyword>
<comment type="caution">
    <text evidence="3">The sequence shown here is derived from an EMBL/GenBank/DDBJ whole genome shotgun (WGS) entry which is preliminary data.</text>
</comment>
<evidence type="ECO:0000256" key="2">
    <source>
        <dbReference type="SAM" id="SignalP"/>
    </source>
</evidence>
<dbReference type="SUPFAM" id="SSF53850">
    <property type="entry name" value="Periplasmic binding protein-like II"/>
    <property type="match status" value="1"/>
</dbReference>
<feature type="chain" id="PRO_5024310576" evidence="2">
    <location>
        <begin position="29"/>
        <end position="344"/>
    </location>
</feature>
<dbReference type="EMBL" id="VWRN01000035">
    <property type="protein sequence ID" value="KAA6123050.1"/>
    <property type="molecule type" value="Genomic_DNA"/>
</dbReference>
<gene>
    <name evidence="3" type="ORF">F1599_14240</name>
</gene>
<dbReference type="CDD" id="cd07012">
    <property type="entry name" value="PBP2_Bug_TTT"/>
    <property type="match status" value="1"/>
</dbReference>
<dbReference type="AlphaFoldDB" id="A0A5M8AN93"/>
<dbReference type="PANTHER" id="PTHR42928">
    <property type="entry name" value="TRICARBOXYLATE-BINDING PROTEIN"/>
    <property type="match status" value="1"/>
</dbReference>
<dbReference type="RefSeq" id="WP_150083480.1">
    <property type="nucleotide sequence ID" value="NZ_VWRN01000035.1"/>
</dbReference>
<dbReference type="PANTHER" id="PTHR42928:SF5">
    <property type="entry name" value="BLR1237 PROTEIN"/>
    <property type="match status" value="1"/>
</dbReference>
<dbReference type="PIRSF" id="PIRSF017082">
    <property type="entry name" value="YflP"/>
    <property type="match status" value="1"/>
</dbReference>
<organism evidence="3 4">
    <name type="scientific">Cupriavidus cauae</name>
    <dbReference type="NCBI Taxonomy" id="2608999"/>
    <lineage>
        <taxon>Bacteria</taxon>
        <taxon>Pseudomonadati</taxon>
        <taxon>Pseudomonadota</taxon>
        <taxon>Betaproteobacteria</taxon>
        <taxon>Burkholderiales</taxon>
        <taxon>Burkholderiaceae</taxon>
        <taxon>Cupriavidus</taxon>
    </lineage>
</organism>
<reference evidence="3 4" key="1">
    <citation type="submission" date="2019-09" db="EMBL/GenBank/DDBJ databases">
        <title>Isolation of a novel species in the genus Cupriavidus from patients with sepsis using whole genome sequencing.</title>
        <authorList>
            <person name="Kweon O.J."/>
            <person name="Lee M.-K."/>
        </authorList>
    </citation>
    <scope>NUCLEOTIDE SEQUENCE [LARGE SCALE GENOMIC DNA]</scope>
    <source>
        <strain evidence="3 4">MKL-01</strain>
    </source>
</reference>
<dbReference type="Gene3D" id="3.40.190.150">
    <property type="entry name" value="Bordetella uptake gene, domain 1"/>
    <property type="match status" value="1"/>
</dbReference>
<proteinExistence type="inferred from homology"/>
<name>A0A5M8AN93_9BURK</name>
<dbReference type="InterPro" id="IPR006311">
    <property type="entry name" value="TAT_signal"/>
</dbReference>
<feature type="signal peptide" evidence="2">
    <location>
        <begin position="1"/>
        <end position="28"/>
    </location>
</feature>
<dbReference type="PROSITE" id="PS51318">
    <property type="entry name" value="TAT"/>
    <property type="match status" value="1"/>
</dbReference>
<dbReference type="Gene3D" id="3.40.190.10">
    <property type="entry name" value="Periplasmic binding protein-like II"/>
    <property type="match status" value="1"/>
</dbReference>
<dbReference type="InterPro" id="IPR005064">
    <property type="entry name" value="BUG"/>
</dbReference>
<evidence type="ECO:0000313" key="4">
    <source>
        <dbReference type="Proteomes" id="UP000324324"/>
    </source>
</evidence>